<sequence>MARIKRSVSARKKRRGTLKAARGYYGAKSRSYKNAKQQVRRSLQYQYRDRRNKKRNFRRLWITRINAAARLNGMSYSTFMNGLKKAGVVLDRKSLADIAVNDKDAFAELVKVAKAA</sequence>
<evidence type="ECO:0000313" key="12">
    <source>
        <dbReference type="Proteomes" id="UP001168575"/>
    </source>
</evidence>
<keyword evidence="12" id="KW-1185">Reference proteome</keyword>
<protein>
    <recommendedName>
        <fullName evidence="7 8">Large ribosomal subunit protein bL20</fullName>
    </recommendedName>
</protein>
<comment type="function">
    <text evidence="6 8 9">Binds directly to 23S ribosomal RNA and is necessary for the in vitro assembly process of the 50S ribosomal subunit. It is not involved in the protein synthesizing functions of that subunit.</text>
</comment>
<evidence type="ECO:0000256" key="1">
    <source>
        <dbReference type="ARBA" id="ARBA00007698"/>
    </source>
</evidence>
<dbReference type="Gene3D" id="6.10.160.10">
    <property type="match status" value="1"/>
</dbReference>
<dbReference type="FunFam" id="1.10.1900.20:FF:000001">
    <property type="entry name" value="50S ribosomal protein L20"/>
    <property type="match status" value="1"/>
</dbReference>
<dbReference type="GO" id="GO:0006412">
    <property type="term" value="P:translation"/>
    <property type="evidence" value="ECO:0007669"/>
    <property type="project" value="InterPro"/>
</dbReference>
<dbReference type="PROSITE" id="PS00937">
    <property type="entry name" value="RIBOSOMAL_L20"/>
    <property type="match status" value="1"/>
</dbReference>
<dbReference type="InterPro" id="IPR049946">
    <property type="entry name" value="RIBOSOMAL_L20_CS"/>
</dbReference>
<dbReference type="NCBIfam" id="TIGR01032">
    <property type="entry name" value="rplT_bact"/>
    <property type="match status" value="1"/>
</dbReference>
<evidence type="ECO:0000256" key="4">
    <source>
        <dbReference type="ARBA" id="ARBA00022980"/>
    </source>
</evidence>
<dbReference type="PANTHER" id="PTHR10986">
    <property type="entry name" value="39S RIBOSOMAL PROTEIN L20"/>
    <property type="match status" value="1"/>
</dbReference>
<feature type="compositionally biased region" description="Basic residues" evidence="10">
    <location>
        <begin position="1"/>
        <end position="17"/>
    </location>
</feature>
<dbReference type="InterPro" id="IPR035566">
    <property type="entry name" value="Ribosomal_protein_bL20_C"/>
</dbReference>
<evidence type="ECO:0000256" key="5">
    <source>
        <dbReference type="ARBA" id="ARBA00023274"/>
    </source>
</evidence>
<accession>A0AA43RHU3</accession>
<comment type="caution">
    <text evidence="11">The sequence shown here is derived from an EMBL/GenBank/DDBJ whole genome shotgun (WGS) entry which is preliminary data.</text>
</comment>
<dbReference type="GO" id="GO:0019843">
    <property type="term" value="F:rRNA binding"/>
    <property type="evidence" value="ECO:0007669"/>
    <property type="project" value="UniProtKB-UniRule"/>
</dbReference>
<proteinExistence type="inferred from homology"/>
<keyword evidence="5 8" id="KW-0687">Ribonucleoprotein</keyword>
<evidence type="ECO:0000313" key="11">
    <source>
        <dbReference type="EMBL" id="MDO4841774.1"/>
    </source>
</evidence>
<dbReference type="Proteomes" id="UP001168575">
    <property type="component" value="Unassembled WGS sequence"/>
</dbReference>
<dbReference type="Pfam" id="PF00453">
    <property type="entry name" value="Ribosomal_L20"/>
    <property type="match status" value="1"/>
</dbReference>
<dbReference type="GO" id="GO:0005840">
    <property type="term" value="C:ribosome"/>
    <property type="evidence" value="ECO:0007669"/>
    <property type="project" value="UniProtKB-KW"/>
</dbReference>
<dbReference type="HAMAP" id="MF_00382">
    <property type="entry name" value="Ribosomal_bL20"/>
    <property type="match status" value="1"/>
</dbReference>
<keyword evidence="2 8" id="KW-0699">rRNA-binding</keyword>
<dbReference type="InterPro" id="IPR005813">
    <property type="entry name" value="Ribosomal_bL20"/>
</dbReference>
<name>A0AA43RHU3_9ACTN</name>
<evidence type="ECO:0000256" key="7">
    <source>
        <dbReference type="ARBA" id="ARBA00035172"/>
    </source>
</evidence>
<evidence type="ECO:0000256" key="6">
    <source>
        <dbReference type="ARBA" id="ARBA00024775"/>
    </source>
</evidence>
<organism evidence="11 12">
    <name type="scientific">Phoenicibacter congonensis</name>
    <dbReference type="NCBI Taxonomy" id="1944646"/>
    <lineage>
        <taxon>Bacteria</taxon>
        <taxon>Bacillati</taxon>
        <taxon>Actinomycetota</taxon>
        <taxon>Coriobacteriia</taxon>
        <taxon>Eggerthellales</taxon>
        <taxon>Eggerthellaceae</taxon>
        <taxon>Phoenicibacter</taxon>
    </lineage>
</organism>
<dbReference type="CDD" id="cd07026">
    <property type="entry name" value="Ribosomal_L20"/>
    <property type="match status" value="1"/>
</dbReference>
<dbReference type="AlphaFoldDB" id="A0AA43RHU3"/>
<dbReference type="EMBL" id="JAUMVS010000046">
    <property type="protein sequence ID" value="MDO4841774.1"/>
    <property type="molecule type" value="Genomic_DNA"/>
</dbReference>
<comment type="similarity">
    <text evidence="1 8 9">Belongs to the bacterial ribosomal protein bL20 family.</text>
</comment>
<keyword evidence="3 8" id="KW-0694">RNA-binding</keyword>
<evidence type="ECO:0000256" key="8">
    <source>
        <dbReference type="HAMAP-Rule" id="MF_00382"/>
    </source>
</evidence>
<evidence type="ECO:0000256" key="2">
    <source>
        <dbReference type="ARBA" id="ARBA00022730"/>
    </source>
</evidence>
<dbReference type="SUPFAM" id="SSF74731">
    <property type="entry name" value="Ribosomal protein L20"/>
    <property type="match status" value="1"/>
</dbReference>
<evidence type="ECO:0000256" key="10">
    <source>
        <dbReference type="SAM" id="MobiDB-lite"/>
    </source>
</evidence>
<dbReference type="PRINTS" id="PR00062">
    <property type="entry name" value="RIBOSOMALL20"/>
</dbReference>
<gene>
    <name evidence="8 11" type="primary">rplT</name>
    <name evidence="11" type="ORF">Q3982_03750</name>
</gene>
<dbReference type="GO" id="GO:1990904">
    <property type="term" value="C:ribonucleoprotein complex"/>
    <property type="evidence" value="ECO:0007669"/>
    <property type="project" value="UniProtKB-KW"/>
</dbReference>
<dbReference type="Gene3D" id="1.10.1900.20">
    <property type="entry name" value="Ribosomal protein L20"/>
    <property type="match status" value="1"/>
</dbReference>
<dbReference type="GO" id="GO:0000027">
    <property type="term" value="P:ribosomal large subunit assembly"/>
    <property type="evidence" value="ECO:0007669"/>
    <property type="project" value="UniProtKB-UniRule"/>
</dbReference>
<reference evidence="11" key="1">
    <citation type="submission" date="2023-07" db="EMBL/GenBank/DDBJ databases">
        <title>Between Cages and Wild: Unraveling the Impact of Captivity on Animal Microbiomes and Antimicrobial Resistance.</title>
        <authorList>
            <person name="Schmartz G.P."/>
            <person name="Rehner J."/>
            <person name="Schuff M.J."/>
            <person name="Becker S.L."/>
            <person name="Kravczyk M."/>
            <person name="Gurevich A."/>
            <person name="Francke R."/>
            <person name="Mueller R."/>
            <person name="Keller V."/>
            <person name="Keller A."/>
        </authorList>
    </citation>
    <scope>NUCLEOTIDE SEQUENCE</scope>
    <source>
        <strain evidence="11">S12M_St_49</strain>
    </source>
</reference>
<dbReference type="GO" id="GO:0003735">
    <property type="term" value="F:structural constituent of ribosome"/>
    <property type="evidence" value="ECO:0007669"/>
    <property type="project" value="InterPro"/>
</dbReference>
<evidence type="ECO:0000256" key="9">
    <source>
        <dbReference type="RuleBase" id="RU000560"/>
    </source>
</evidence>
<feature type="region of interest" description="Disordered" evidence="10">
    <location>
        <begin position="1"/>
        <end position="20"/>
    </location>
</feature>
<keyword evidence="4 8" id="KW-0689">Ribosomal protein</keyword>
<evidence type="ECO:0000256" key="3">
    <source>
        <dbReference type="ARBA" id="ARBA00022884"/>
    </source>
</evidence>